<dbReference type="EMBL" id="JANJYI010000008">
    <property type="protein sequence ID" value="KAK2638005.1"/>
    <property type="molecule type" value="Genomic_DNA"/>
</dbReference>
<evidence type="ECO:0000313" key="4">
    <source>
        <dbReference type="Proteomes" id="UP001280121"/>
    </source>
</evidence>
<accession>A0AAD9TM19</accession>
<dbReference type="Gene3D" id="3.40.50.1820">
    <property type="entry name" value="alpha/beta hydrolase"/>
    <property type="match status" value="1"/>
</dbReference>
<dbReference type="InterPro" id="IPR029058">
    <property type="entry name" value="AB_hydrolase_fold"/>
</dbReference>
<dbReference type="AlphaFoldDB" id="A0AAD9TM19"/>
<reference evidence="3" key="1">
    <citation type="journal article" date="2023" name="Plant J.">
        <title>Genome sequences and population genomics provide insights into the demographic history, inbreeding, and mutation load of two 'living fossil' tree species of Dipteronia.</title>
        <authorList>
            <person name="Feng Y."/>
            <person name="Comes H.P."/>
            <person name="Chen J."/>
            <person name="Zhu S."/>
            <person name="Lu R."/>
            <person name="Zhang X."/>
            <person name="Li P."/>
            <person name="Qiu J."/>
            <person name="Olsen K.M."/>
            <person name="Qiu Y."/>
        </authorList>
    </citation>
    <scope>NUCLEOTIDE SEQUENCE</scope>
    <source>
        <strain evidence="3">KIB01</strain>
    </source>
</reference>
<dbReference type="SUPFAM" id="SSF53474">
    <property type="entry name" value="alpha/beta-Hydrolases"/>
    <property type="match status" value="1"/>
</dbReference>
<feature type="domain" description="Alpha/beta hydrolase fold-3" evidence="2">
    <location>
        <begin position="101"/>
        <end position="318"/>
    </location>
</feature>
<keyword evidence="4" id="KW-1185">Reference proteome</keyword>
<dbReference type="GO" id="GO:0052689">
    <property type="term" value="F:carboxylic ester hydrolase activity"/>
    <property type="evidence" value="ECO:0007669"/>
    <property type="project" value="TreeGrafter"/>
</dbReference>
<protein>
    <recommendedName>
        <fullName evidence="2">Alpha/beta hydrolase fold-3 domain-containing protein</fullName>
    </recommendedName>
</protein>
<name>A0AAD9TM19_9ROSI</name>
<comment type="caution">
    <text evidence="3">The sequence shown here is derived from an EMBL/GenBank/DDBJ whole genome shotgun (WGS) entry which is preliminary data.</text>
</comment>
<dbReference type="Proteomes" id="UP001280121">
    <property type="component" value="Unassembled WGS sequence"/>
</dbReference>
<dbReference type="GO" id="GO:0009860">
    <property type="term" value="P:pollen tube growth"/>
    <property type="evidence" value="ECO:0007669"/>
    <property type="project" value="TreeGrafter"/>
</dbReference>
<evidence type="ECO:0000256" key="1">
    <source>
        <dbReference type="ARBA" id="ARBA00010515"/>
    </source>
</evidence>
<dbReference type="InterPro" id="IPR050466">
    <property type="entry name" value="Carboxylest/Gibb_receptor"/>
</dbReference>
<proteinExistence type="inferred from homology"/>
<dbReference type="PANTHER" id="PTHR23024:SF24">
    <property type="entry name" value="ALPHA_BETA HYDROLASE FOLD-3 DOMAIN-CONTAINING PROTEIN"/>
    <property type="match status" value="1"/>
</dbReference>
<gene>
    <name evidence="3" type="ORF">Ddye_025800</name>
</gene>
<evidence type="ECO:0000259" key="2">
    <source>
        <dbReference type="Pfam" id="PF07859"/>
    </source>
</evidence>
<dbReference type="PANTHER" id="PTHR23024">
    <property type="entry name" value="ARYLACETAMIDE DEACETYLASE"/>
    <property type="match status" value="1"/>
</dbReference>
<sequence>MSESQSQSQQKNPKTSPKLPWKTKLFMSAVTFFTDAASRPDLTVNRRLFNLLDFKSPPSKKPINGVSSYDVTVDASKNLWFRLYTPDTTSGGGKEVVLPVVVYFHGGGFTFMTANSKPYDDFCMRLARELPAVVVSVSYRLSPEHKYPAQYEDGFHVLEFLDNEKIDTFPNFANLNHCFLAGDSAGGNIVHHVAVQASDSSFRKLKLVGLVAIQPYFGGEERTESELRLVGVPIVSVERTDWIWKAFLPEGSDRDHPAANVFGPNSVDLSEVNFPATIVFIGGFDPLQDWQRRYYEGLKKSGKEATLIEYPDAVHSFYGFPELPESSLLVKELRDFMQRHVN</sequence>
<organism evidence="3 4">
    <name type="scientific">Dipteronia dyeriana</name>
    <dbReference type="NCBI Taxonomy" id="168575"/>
    <lineage>
        <taxon>Eukaryota</taxon>
        <taxon>Viridiplantae</taxon>
        <taxon>Streptophyta</taxon>
        <taxon>Embryophyta</taxon>
        <taxon>Tracheophyta</taxon>
        <taxon>Spermatophyta</taxon>
        <taxon>Magnoliopsida</taxon>
        <taxon>eudicotyledons</taxon>
        <taxon>Gunneridae</taxon>
        <taxon>Pentapetalae</taxon>
        <taxon>rosids</taxon>
        <taxon>malvids</taxon>
        <taxon>Sapindales</taxon>
        <taxon>Sapindaceae</taxon>
        <taxon>Hippocastanoideae</taxon>
        <taxon>Acereae</taxon>
        <taxon>Dipteronia</taxon>
    </lineage>
</organism>
<evidence type="ECO:0000313" key="3">
    <source>
        <dbReference type="EMBL" id="KAK2638005.1"/>
    </source>
</evidence>
<dbReference type="Pfam" id="PF07859">
    <property type="entry name" value="Abhydrolase_3"/>
    <property type="match status" value="1"/>
</dbReference>
<comment type="similarity">
    <text evidence="1">Belongs to the 'GDXG' lipolytic enzyme family.</text>
</comment>
<dbReference type="InterPro" id="IPR013094">
    <property type="entry name" value="AB_hydrolase_3"/>
</dbReference>